<gene>
    <name evidence="2" type="ORF">HMPREF0737_01160</name>
</gene>
<dbReference type="RefSeq" id="WP_005506398.1">
    <property type="nucleotide sequence ID" value="NZ_JH370351.1"/>
</dbReference>
<feature type="region of interest" description="Disordered" evidence="1">
    <location>
        <begin position="143"/>
        <end position="162"/>
    </location>
</feature>
<feature type="compositionally biased region" description="Polar residues" evidence="1">
    <location>
        <begin position="102"/>
        <end position="115"/>
    </location>
</feature>
<dbReference type="Proteomes" id="UP000004897">
    <property type="component" value="Unassembled WGS sequence"/>
</dbReference>
<proteinExistence type="predicted"/>
<evidence type="ECO:0000313" key="3">
    <source>
        <dbReference type="Proteomes" id="UP000004897"/>
    </source>
</evidence>
<dbReference type="HOGENOM" id="CLU_065801_0_0_11"/>
<name>G5ESA0_9MICC</name>
<dbReference type="PATRIC" id="fig|563033.4.peg.1153"/>
<feature type="region of interest" description="Disordered" evidence="1">
    <location>
        <begin position="174"/>
        <end position="199"/>
    </location>
</feature>
<dbReference type="EMBL" id="ACSB01000008">
    <property type="protein sequence ID" value="EHB88037.1"/>
    <property type="molecule type" value="Genomic_DNA"/>
</dbReference>
<accession>G5ESA0</accession>
<dbReference type="AlphaFoldDB" id="G5ESA0"/>
<comment type="caution">
    <text evidence="2">The sequence shown here is derived from an EMBL/GenBank/DDBJ whole genome shotgun (WGS) entry which is preliminary data.</text>
</comment>
<evidence type="ECO:0008006" key="4">
    <source>
        <dbReference type="Google" id="ProtNLM"/>
    </source>
</evidence>
<organism evidence="2 3">
    <name type="scientific">Rothia mucilaginosa M508</name>
    <dbReference type="NCBI Taxonomy" id="563033"/>
    <lineage>
        <taxon>Bacteria</taxon>
        <taxon>Bacillati</taxon>
        <taxon>Actinomycetota</taxon>
        <taxon>Actinomycetes</taxon>
        <taxon>Micrococcales</taxon>
        <taxon>Micrococcaceae</taxon>
        <taxon>Rothia</taxon>
    </lineage>
</organism>
<protein>
    <recommendedName>
        <fullName evidence="4">Multidrug transporter</fullName>
    </recommendedName>
</protein>
<feature type="region of interest" description="Disordered" evidence="1">
    <location>
        <begin position="1"/>
        <end position="23"/>
    </location>
</feature>
<feature type="compositionally biased region" description="Low complexity" evidence="1">
    <location>
        <begin position="190"/>
        <end position="199"/>
    </location>
</feature>
<reference evidence="2 3" key="1">
    <citation type="submission" date="2011-08" db="EMBL/GenBank/DDBJ databases">
        <title>The Genome Sequence of Rothia mucilaginosa M508.</title>
        <authorList>
            <consortium name="The Broad Institute Genome Sequencing Platform"/>
            <consortium name="The Broad Institute Genome Sequencing Center for Infectious Disease"/>
            <person name="Earl A."/>
            <person name="Ward D."/>
            <person name="Feldgarden M."/>
            <person name="Gevers D."/>
            <person name="Sibley C.D."/>
            <person name="Field T.R."/>
            <person name="Grinwis M."/>
            <person name="Eshaghurshan C.S."/>
            <person name="Surette M.G."/>
            <person name="Young S.K."/>
            <person name="Zeng Q."/>
            <person name="Gargeya S."/>
            <person name="Fitzgerald M."/>
            <person name="Haas B."/>
            <person name="Abouelleil A."/>
            <person name="Alvarado L."/>
            <person name="Arachchi H.M."/>
            <person name="Berlin A."/>
            <person name="Brown A."/>
            <person name="Chapman S.B."/>
            <person name="Chen Z."/>
            <person name="Dunbar C."/>
            <person name="Freedman E."/>
            <person name="Gearin G."/>
            <person name="Gellesch M."/>
            <person name="Goldberg J."/>
            <person name="Griggs A."/>
            <person name="Gujja S."/>
            <person name="Heiman D."/>
            <person name="Howarth C."/>
            <person name="Larson L."/>
            <person name="Lui A."/>
            <person name="MacDonald P.J.P."/>
            <person name="Montmayeur A."/>
            <person name="Murphy C."/>
            <person name="Neiman D."/>
            <person name="Pearson M."/>
            <person name="Priest M."/>
            <person name="Roberts A."/>
            <person name="Saif S."/>
            <person name="Shea T."/>
            <person name="Shenoy N."/>
            <person name="Sisk P."/>
            <person name="Stolte C."/>
            <person name="Sykes S."/>
            <person name="Wortman J."/>
            <person name="Nusbaum C."/>
            <person name="Birren B."/>
        </authorList>
    </citation>
    <scope>NUCLEOTIDE SEQUENCE [LARGE SCALE GENOMIC DNA]</scope>
    <source>
        <strain evidence="2 3">M508</strain>
    </source>
</reference>
<evidence type="ECO:0000313" key="2">
    <source>
        <dbReference type="EMBL" id="EHB88037.1"/>
    </source>
</evidence>
<feature type="region of interest" description="Disordered" evidence="1">
    <location>
        <begin position="102"/>
        <end position="124"/>
    </location>
</feature>
<sequence>MKSLNRHSAVSAPGTGTSPRTGMSRRLLATGALLCIGVLPLSACSLFNPPLERDESVHAIFDAEQDIVKMPLDDYLYYELGTHYEYTAHQIAMKQCYAEHGQNYTDPDQAPQSESAPRGDNGRKYGPWNVEYAKKYGFQKHDPNAAPISFNSPESLSPEEQLRTECLDKARETLDAAVPEGKRPENDVQSTSSRISSDATSAVYGSKLHRELEEKWKQCVSDRGLTPIKAGSVAEESPLNEQLSKNGGFNEPASEEEIRIATIQAECNQQVGMSKQLYDLEAQYQMPLIRKYQAQLEQERKAERERDEKFKQYVLEHQ</sequence>
<feature type="compositionally biased region" description="Basic and acidic residues" evidence="1">
    <location>
        <begin position="174"/>
        <end position="186"/>
    </location>
</feature>
<evidence type="ECO:0000256" key="1">
    <source>
        <dbReference type="SAM" id="MobiDB-lite"/>
    </source>
</evidence>